<keyword evidence="13" id="KW-1185">Reference proteome</keyword>
<name>A0A1Y3BP17_EURMA</name>
<feature type="domain" description="Ionotropic glutamate receptor L-glutamate and glycine-binding" evidence="11">
    <location>
        <begin position="19"/>
        <end position="76"/>
    </location>
</feature>
<keyword evidence="8" id="KW-0325">Glycoprotein</keyword>
<keyword evidence="7" id="KW-0675">Receptor</keyword>
<comment type="caution">
    <text evidence="12">The sequence shown here is derived from an EMBL/GenBank/DDBJ whole genome shotgun (WGS) entry which is preliminary data.</text>
</comment>
<dbReference type="AlphaFoldDB" id="A0A1Y3BP17"/>
<evidence type="ECO:0000256" key="10">
    <source>
        <dbReference type="ARBA" id="ARBA00023303"/>
    </source>
</evidence>
<evidence type="ECO:0000256" key="1">
    <source>
        <dbReference type="ARBA" id="ARBA00004141"/>
    </source>
</evidence>
<sequence>MRLNLQQQNLQVAFIKGLPFTSVNEHGDKADGIEGKLLSTLAEYFNFTTSFIDCLDDFGALKSNGNWTGLIGKIFNKVNMDSI</sequence>
<dbReference type="OrthoDB" id="6501534at2759"/>
<evidence type="ECO:0000256" key="4">
    <source>
        <dbReference type="ARBA" id="ARBA00022989"/>
    </source>
</evidence>
<dbReference type="SMART" id="SM00918">
    <property type="entry name" value="Lig_chan-Glu_bd"/>
    <property type="match status" value="1"/>
</dbReference>
<dbReference type="Proteomes" id="UP000194236">
    <property type="component" value="Unassembled WGS sequence"/>
</dbReference>
<evidence type="ECO:0000256" key="2">
    <source>
        <dbReference type="ARBA" id="ARBA00022448"/>
    </source>
</evidence>
<reference evidence="12 13" key="1">
    <citation type="submission" date="2017-03" db="EMBL/GenBank/DDBJ databases">
        <title>Genome Survey of Euroglyphus maynei.</title>
        <authorList>
            <person name="Arlian L.G."/>
            <person name="Morgan M.S."/>
            <person name="Rider S.D."/>
        </authorList>
    </citation>
    <scope>NUCLEOTIDE SEQUENCE [LARGE SCALE GENOMIC DNA]</scope>
    <source>
        <strain evidence="12">Arlian Lab</strain>
        <tissue evidence="12">Whole body</tissue>
    </source>
</reference>
<dbReference type="EMBL" id="MUJZ01012275">
    <property type="protein sequence ID" value="OTF81698.1"/>
    <property type="molecule type" value="Genomic_DNA"/>
</dbReference>
<evidence type="ECO:0000313" key="12">
    <source>
        <dbReference type="EMBL" id="OTF81698.1"/>
    </source>
</evidence>
<dbReference type="GO" id="GO:0016020">
    <property type="term" value="C:membrane"/>
    <property type="evidence" value="ECO:0007669"/>
    <property type="project" value="UniProtKB-SubCell"/>
</dbReference>
<organism evidence="12 13">
    <name type="scientific">Euroglyphus maynei</name>
    <name type="common">Mayne's house dust mite</name>
    <dbReference type="NCBI Taxonomy" id="6958"/>
    <lineage>
        <taxon>Eukaryota</taxon>
        <taxon>Metazoa</taxon>
        <taxon>Ecdysozoa</taxon>
        <taxon>Arthropoda</taxon>
        <taxon>Chelicerata</taxon>
        <taxon>Arachnida</taxon>
        <taxon>Acari</taxon>
        <taxon>Acariformes</taxon>
        <taxon>Sarcoptiformes</taxon>
        <taxon>Astigmata</taxon>
        <taxon>Psoroptidia</taxon>
        <taxon>Analgoidea</taxon>
        <taxon>Pyroglyphidae</taxon>
        <taxon>Pyroglyphinae</taxon>
        <taxon>Euroglyphus</taxon>
    </lineage>
</organism>
<evidence type="ECO:0000256" key="7">
    <source>
        <dbReference type="ARBA" id="ARBA00023170"/>
    </source>
</evidence>
<evidence type="ECO:0000256" key="5">
    <source>
        <dbReference type="ARBA" id="ARBA00023065"/>
    </source>
</evidence>
<keyword evidence="9" id="KW-1071">Ligand-gated ion channel</keyword>
<keyword evidence="5" id="KW-0406">Ion transport</keyword>
<dbReference type="InterPro" id="IPR019594">
    <property type="entry name" value="Glu/Gly-bd"/>
</dbReference>
<dbReference type="Gene3D" id="3.40.190.10">
    <property type="entry name" value="Periplasmic binding protein-like II"/>
    <property type="match status" value="1"/>
</dbReference>
<proteinExistence type="predicted"/>
<dbReference type="SUPFAM" id="SSF53850">
    <property type="entry name" value="Periplasmic binding protein-like II"/>
    <property type="match status" value="1"/>
</dbReference>
<evidence type="ECO:0000256" key="6">
    <source>
        <dbReference type="ARBA" id="ARBA00023136"/>
    </source>
</evidence>
<protein>
    <recommendedName>
        <fullName evidence="11">Ionotropic glutamate receptor L-glutamate and glycine-binding domain-containing protein</fullName>
    </recommendedName>
</protein>
<keyword evidence="2" id="KW-0813">Transport</keyword>
<dbReference type="GO" id="GO:0015276">
    <property type="term" value="F:ligand-gated monoatomic ion channel activity"/>
    <property type="evidence" value="ECO:0007669"/>
    <property type="project" value="InterPro"/>
</dbReference>
<evidence type="ECO:0000256" key="3">
    <source>
        <dbReference type="ARBA" id="ARBA00022692"/>
    </source>
</evidence>
<evidence type="ECO:0000256" key="9">
    <source>
        <dbReference type="ARBA" id="ARBA00023286"/>
    </source>
</evidence>
<accession>A0A1Y3BP17</accession>
<keyword evidence="10" id="KW-0407">Ion channel</keyword>
<gene>
    <name evidence="12" type="ORF">BLA29_008376</name>
</gene>
<evidence type="ECO:0000313" key="13">
    <source>
        <dbReference type="Proteomes" id="UP000194236"/>
    </source>
</evidence>
<keyword evidence="4" id="KW-1133">Transmembrane helix</keyword>
<keyword evidence="3" id="KW-0812">Transmembrane</keyword>
<comment type="subcellular location">
    <subcellularLocation>
        <location evidence="1">Membrane</location>
        <topology evidence="1">Multi-pass membrane protein</topology>
    </subcellularLocation>
</comment>
<evidence type="ECO:0000256" key="8">
    <source>
        <dbReference type="ARBA" id="ARBA00023180"/>
    </source>
</evidence>
<evidence type="ECO:0000259" key="11">
    <source>
        <dbReference type="SMART" id="SM00918"/>
    </source>
</evidence>
<keyword evidence="6" id="KW-0472">Membrane</keyword>